<reference evidence="2 3" key="1">
    <citation type="submission" date="2014-07" db="EMBL/GenBank/DDBJ databases">
        <title>Methanogenic archaea and the global carbon cycle.</title>
        <authorList>
            <person name="Henriksen J.R."/>
            <person name="Luke J."/>
            <person name="Reinhart S."/>
            <person name="Benedict M.N."/>
            <person name="Youngblut N.D."/>
            <person name="Metcalf M.E."/>
            <person name="Whitaker R.J."/>
            <person name="Metcalf W.W."/>
        </authorList>
    </citation>
    <scope>NUCLEOTIDE SEQUENCE [LARGE SCALE GENOMIC DNA]</scope>
    <source>
        <strain evidence="2 3">Z-761</strain>
    </source>
</reference>
<dbReference type="InterPro" id="IPR029044">
    <property type="entry name" value="Nucleotide-diphossugar_trans"/>
</dbReference>
<dbReference type="InterPro" id="IPR001173">
    <property type="entry name" value="Glyco_trans_2-like"/>
</dbReference>
<organism evidence="2 3">
    <name type="scientific">Methanosarcina vacuolata Z-761</name>
    <dbReference type="NCBI Taxonomy" id="1434123"/>
    <lineage>
        <taxon>Archaea</taxon>
        <taxon>Methanobacteriati</taxon>
        <taxon>Methanobacteriota</taxon>
        <taxon>Stenosarchaea group</taxon>
        <taxon>Methanomicrobia</taxon>
        <taxon>Methanosarcinales</taxon>
        <taxon>Methanosarcinaceae</taxon>
        <taxon>Methanosarcina</taxon>
    </lineage>
</organism>
<accession>A0A0E3LGR2</accession>
<evidence type="ECO:0000313" key="2">
    <source>
        <dbReference type="EMBL" id="AKB42966.1"/>
    </source>
</evidence>
<feature type="domain" description="Glycosyltransferase 2-like" evidence="1">
    <location>
        <begin position="4"/>
        <end position="159"/>
    </location>
</feature>
<dbReference type="SUPFAM" id="SSF53448">
    <property type="entry name" value="Nucleotide-diphospho-sugar transferases"/>
    <property type="match status" value="1"/>
</dbReference>
<dbReference type="HOGENOM" id="CLU_025996_21_0_2"/>
<keyword evidence="2" id="KW-0808">Transferase</keyword>
<sequence length="281" mass="32440">MKISIITPSFNSEEYILNNLKSVHLDQKGDFSVEQIIVDGGSKDKTIDIINTFRDSHKADIKLIVGKDKSMYDAINKGIKAMSGDIWACLNTDDEYNPEIFSVIVEEFRKNKDVDVIYGYIDNVDENGKFQYTSYLPQFDLDFLVLSRGCRCINQPSTFLKKTVVERVGYFDLTYRYASDYDYLIRVGNQCNVKRLNRSFTKFMVRGSSLSSGTGSKTTLEKEAETISKFYIDKYGIKPKNLYIQYLGFCLNHIRPNNLPYILKKLPKITILVLTLKIFRY</sequence>
<dbReference type="STRING" id="1434123.MSVAZ_0697"/>
<dbReference type="GO" id="GO:0016758">
    <property type="term" value="F:hexosyltransferase activity"/>
    <property type="evidence" value="ECO:0007669"/>
    <property type="project" value="UniProtKB-ARBA"/>
</dbReference>
<evidence type="ECO:0000259" key="1">
    <source>
        <dbReference type="Pfam" id="PF00535"/>
    </source>
</evidence>
<dbReference type="EMBL" id="CP009520">
    <property type="protein sequence ID" value="AKB42966.1"/>
    <property type="molecule type" value="Genomic_DNA"/>
</dbReference>
<dbReference type="Proteomes" id="UP000033096">
    <property type="component" value="Chromosome"/>
</dbReference>
<dbReference type="Pfam" id="PF00535">
    <property type="entry name" value="Glycos_transf_2"/>
    <property type="match status" value="1"/>
</dbReference>
<dbReference type="Gene3D" id="3.90.550.10">
    <property type="entry name" value="Spore Coat Polysaccharide Biosynthesis Protein SpsA, Chain A"/>
    <property type="match status" value="1"/>
</dbReference>
<dbReference type="AlphaFoldDB" id="A0A0E3LGR2"/>
<gene>
    <name evidence="2" type="ORF">MSVAZ_0697</name>
</gene>
<dbReference type="PATRIC" id="fig|1434123.4.peg.796"/>
<protein>
    <submittedName>
        <fullName evidence="2">Glycosyl transferase, family 2</fullName>
    </submittedName>
</protein>
<name>A0A0E3LGR2_9EURY</name>
<dbReference type="KEGG" id="mvc:MSVAZ_0697"/>
<keyword evidence="3" id="KW-1185">Reference proteome</keyword>
<dbReference type="PANTHER" id="PTHR22916:SF3">
    <property type="entry name" value="UDP-GLCNAC:BETAGAL BETA-1,3-N-ACETYLGLUCOSAMINYLTRANSFERASE-LIKE PROTEIN 1"/>
    <property type="match status" value="1"/>
</dbReference>
<evidence type="ECO:0000313" key="3">
    <source>
        <dbReference type="Proteomes" id="UP000033096"/>
    </source>
</evidence>
<dbReference type="PANTHER" id="PTHR22916">
    <property type="entry name" value="GLYCOSYLTRANSFERASE"/>
    <property type="match status" value="1"/>
</dbReference>
<proteinExistence type="predicted"/>